<dbReference type="PANTHER" id="PTHR46273:SF9">
    <property type="entry name" value="G-PROTEIN COUPLED RECEPTORS FAMILY 1 PROFILE DOMAIN-CONTAINING PROTEIN"/>
    <property type="match status" value="1"/>
</dbReference>
<dbReference type="InterPro" id="IPR053219">
    <property type="entry name" value="GPCR_Dmsr-1"/>
</dbReference>
<dbReference type="AlphaFoldDB" id="A0A914E0E0"/>
<organism evidence="1 2">
    <name type="scientific">Acrobeloides nanus</name>
    <dbReference type="NCBI Taxonomy" id="290746"/>
    <lineage>
        <taxon>Eukaryota</taxon>
        <taxon>Metazoa</taxon>
        <taxon>Ecdysozoa</taxon>
        <taxon>Nematoda</taxon>
        <taxon>Chromadorea</taxon>
        <taxon>Rhabditida</taxon>
        <taxon>Tylenchina</taxon>
        <taxon>Cephalobomorpha</taxon>
        <taxon>Cephaloboidea</taxon>
        <taxon>Cephalobidae</taxon>
        <taxon>Acrobeloides</taxon>
    </lineage>
</organism>
<accession>A0A914E0E0</accession>
<keyword evidence="1" id="KW-1185">Reference proteome</keyword>
<name>A0A914E0E0_9BILA</name>
<dbReference type="Gene3D" id="1.20.1070.10">
    <property type="entry name" value="Rhodopsin 7-helix transmembrane proteins"/>
    <property type="match status" value="1"/>
</dbReference>
<dbReference type="InterPro" id="IPR019427">
    <property type="entry name" value="7TM_GPCR_serpentine_rcpt_Srw"/>
</dbReference>
<reference evidence="2" key="1">
    <citation type="submission" date="2022-11" db="UniProtKB">
        <authorList>
            <consortium name="WormBaseParasite"/>
        </authorList>
    </citation>
    <scope>IDENTIFICATION</scope>
</reference>
<dbReference type="PANTHER" id="PTHR46273">
    <property type="entry name" value="MYOSUPPRESSIN RECEPTOR 1, ISOFORM B-RELATED"/>
    <property type="match status" value="1"/>
</dbReference>
<proteinExistence type="predicted"/>
<dbReference type="Proteomes" id="UP000887540">
    <property type="component" value="Unplaced"/>
</dbReference>
<dbReference type="SUPFAM" id="SSF81321">
    <property type="entry name" value="Family A G protein-coupled receptor-like"/>
    <property type="match status" value="1"/>
</dbReference>
<protein>
    <submittedName>
        <fullName evidence="2">Uncharacterized protein</fullName>
    </submittedName>
</protein>
<evidence type="ECO:0000313" key="1">
    <source>
        <dbReference type="Proteomes" id="UP000887540"/>
    </source>
</evidence>
<dbReference type="GO" id="GO:0008528">
    <property type="term" value="F:G protein-coupled peptide receptor activity"/>
    <property type="evidence" value="ECO:0007669"/>
    <property type="project" value="InterPro"/>
</dbReference>
<evidence type="ECO:0000313" key="2">
    <source>
        <dbReference type="WBParaSite" id="ACRNAN_scaffold4669.g11290.t1"/>
    </source>
</evidence>
<dbReference type="GO" id="GO:0005886">
    <property type="term" value="C:plasma membrane"/>
    <property type="evidence" value="ECO:0007669"/>
    <property type="project" value="TreeGrafter"/>
</dbReference>
<dbReference type="Pfam" id="PF10324">
    <property type="entry name" value="7TM_GPCR_Srw"/>
    <property type="match status" value="1"/>
</dbReference>
<dbReference type="WBParaSite" id="ACRNAN_scaffold4669.g11290.t1">
    <property type="protein sequence ID" value="ACRNAN_scaffold4669.g11290.t1"/>
    <property type="gene ID" value="ACRNAN_scaffold4669.g11290"/>
</dbReference>
<sequence length="200" mass="22687">MMAAKVSDNLDHFFETDERPTRADVFLEPMGNDSGDESGNEEVYSFDNLPARQLRTQATVALHTMDESSDDDEEEIPLQRVKKPVTQWTLFKRFLIKSSKFSSLAKDGLSVFVCTELPQGALVILNGLYPNDIHQLVYSNLGEILDLLSLINCNTCFVIYALMSTAYRRTLKRTLQNIFQKFPTVNVTAITITRNRSILI</sequence>